<keyword evidence="4" id="KW-0288">FMN</keyword>
<reference evidence="7" key="2">
    <citation type="journal article" date="2021" name="PeerJ">
        <title>Extensive microbial diversity within the chicken gut microbiome revealed by metagenomics and culture.</title>
        <authorList>
            <person name="Gilroy R."/>
            <person name="Ravi A."/>
            <person name="Getino M."/>
            <person name="Pursley I."/>
            <person name="Horton D.L."/>
            <person name="Alikhan N.F."/>
            <person name="Baker D."/>
            <person name="Gharbi K."/>
            <person name="Hall N."/>
            <person name="Watson M."/>
            <person name="Adriaenssens E.M."/>
            <person name="Foster-Nyarko E."/>
            <person name="Jarju S."/>
            <person name="Secka A."/>
            <person name="Antonio M."/>
            <person name="Oren A."/>
            <person name="Chaudhuri R.R."/>
            <person name="La Ragione R."/>
            <person name="Hildebrand F."/>
            <person name="Pallen M.J."/>
        </authorList>
    </citation>
    <scope>NUCLEOTIDE SEQUENCE</scope>
    <source>
        <strain evidence="7">ChiW13-3771</strain>
    </source>
</reference>
<comment type="caution">
    <text evidence="7">The sequence shown here is derived from an EMBL/GenBank/DDBJ whole genome shotgun (WGS) entry which is preliminary data.</text>
</comment>
<reference evidence="7" key="1">
    <citation type="submission" date="2020-10" db="EMBL/GenBank/DDBJ databases">
        <authorList>
            <person name="Gilroy R."/>
        </authorList>
    </citation>
    <scope>NUCLEOTIDE SEQUENCE</scope>
    <source>
        <strain evidence="7">ChiW13-3771</strain>
    </source>
</reference>
<evidence type="ECO:0000256" key="2">
    <source>
        <dbReference type="ARBA" id="ARBA00007118"/>
    </source>
</evidence>
<dbReference type="Gene3D" id="3.40.109.10">
    <property type="entry name" value="NADH Oxidase"/>
    <property type="match status" value="1"/>
</dbReference>
<evidence type="ECO:0000313" key="8">
    <source>
        <dbReference type="Proteomes" id="UP000824201"/>
    </source>
</evidence>
<dbReference type="PANTHER" id="PTHR43673">
    <property type="entry name" value="NAD(P)H NITROREDUCTASE YDGI-RELATED"/>
    <property type="match status" value="1"/>
</dbReference>
<dbReference type="AlphaFoldDB" id="A0A9D1EEV9"/>
<dbReference type="Proteomes" id="UP000824201">
    <property type="component" value="Unassembled WGS sequence"/>
</dbReference>
<dbReference type="EMBL" id="DVHN01000111">
    <property type="protein sequence ID" value="HIR89019.1"/>
    <property type="molecule type" value="Genomic_DNA"/>
</dbReference>
<comment type="cofactor">
    <cofactor evidence="1">
        <name>FMN</name>
        <dbReference type="ChEBI" id="CHEBI:58210"/>
    </cofactor>
</comment>
<dbReference type="SUPFAM" id="SSF55469">
    <property type="entry name" value="FMN-dependent nitroreductase-like"/>
    <property type="match status" value="2"/>
</dbReference>
<dbReference type="Pfam" id="PF14512">
    <property type="entry name" value="TM1586_NiRdase"/>
    <property type="match status" value="1"/>
</dbReference>
<evidence type="ECO:0000256" key="4">
    <source>
        <dbReference type="ARBA" id="ARBA00022643"/>
    </source>
</evidence>
<protein>
    <submittedName>
        <fullName evidence="7">Nitroreductase family protein</fullName>
    </submittedName>
</protein>
<organism evidence="7 8">
    <name type="scientific">Candidatus Fimimorpha faecalis</name>
    <dbReference type="NCBI Taxonomy" id="2840824"/>
    <lineage>
        <taxon>Bacteria</taxon>
        <taxon>Bacillati</taxon>
        <taxon>Bacillota</taxon>
        <taxon>Clostridia</taxon>
        <taxon>Eubacteriales</taxon>
        <taxon>Candidatus Fimimorpha</taxon>
    </lineage>
</organism>
<evidence type="ECO:0000256" key="5">
    <source>
        <dbReference type="ARBA" id="ARBA00023002"/>
    </source>
</evidence>
<dbReference type="PANTHER" id="PTHR43673:SF2">
    <property type="entry name" value="NITROREDUCTASE"/>
    <property type="match status" value="1"/>
</dbReference>
<evidence type="ECO:0000256" key="3">
    <source>
        <dbReference type="ARBA" id="ARBA00022630"/>
    </source>
</evidence>
<keyword evidence="3" id="KW-0285">Flavoprotein</keyword>
<dbReference type="Gene3D" id="3.40.109.30">
    <property type="entry name" value="putative nitroreductase (tm1586), domain 2"/>
    <property type="match status" value="1"/>
</dbReference>
<evidence type="ECO:0000259" key="6">
    <source>
        <dbReference type="Pfam" id="PF14512"/>
    </source>
</evidence>
<keyword evidence="5" id="KW-0560">Oxidoreductase</keyword>
<sequence>MKLYDAIYIRKSIRNFQMTPLEDVQIKKIDQFIQNVQPLFEDLLYQINIVTLPREVKGYFVSKAPYYLVFSGERNEDSYRNAGYILEQIVLYLTVKGIGSCYQGCAKIPDELLTLQKTMEPLMIVAFGKPKNEWRKMSSEQKRLSVNELTKWKTEPTDSLNFILKAASLAPSSFNSQPWRFVVEGKEIHIFQKRNLSFLSSMQKMNAVDLGICMEHMMVAVEELWIDAVIEKSLSFPEKVLKNCQYVATMKMEKN</sequence>
<evidence type="ECO:0000256" key="1">
    <source>
        <dbReference type="ARBA" id="ARBA00001917"/>
    </source>
</evidence>
<proteinExistence type="inferred from homology"/>
<gene>
    <name evidence="7" type="ORF">IAC96_08730</name>
</gene>
<name>A0A9D1EEV9_9FIRM</name>
<dbReference type="InterPro" id="IPR000415">
    <property type="entry name" value="Nitroreductase-like"/>
</dbReference>
<feature type="domain" description="Putative nitroreductase TM1586" evidence="6">
    <location>
        <begin position="2"/>
        <end position="220"/>
    </location>
</feature>
<accession>A0A9D1EEV9</accession>
<evidence type="ECO:0000313" key="7">
    <source>
        <dbReference type="EMBL" id="HIR89019.1"/>
    </source>
</evidence>
<dbReference type="GO" id="GO:0016491">
    <property type="term" value="F:oxidoreductase activity"/>
    <property type="evidence" value="ECO:0007669"/>
    <property type="project" value="UniProtKB-KW"/>
</dbReference>
<comment type="similarity">
    <text evidence="2">Belongs to the nitroreductase family.</text>
</comment>
<dbReference type="InterPro" id="IPR029478">
    <property type="entry name" value="TM1586_NiRdase"/>
</dbReference>